<dbReference type="Pfam" id="PF13861">
    <property type="entry name" value="FLgD_tudor"/>
    <property type="match status" value="1"/>
</dbReference>
<protein>
    <recommendedName>
        <fullName evidence="2 5">Basal-body rod modification protein FlgD</fullName>
    </recommendedName>
</protein>
<feature type="domain" description="FlgD/Vpr Ig-like" evidence="6">
    <location>
        <begin position="113"/>
        <end position="179"/>
    </location>
</feature>
<comment type="caution">
    <text evidence="8">The sequence shown here is derived from an EMBL/GenBank/DDBJ whole genome shotgun (WGS) entry which is preliminary data.</text>
</comment>
<evidence type="ECO:0000256" key="1">
    <source>
        <dbReference type="ARBA" id="ARBA00010577"/>
    </source>
</evidence>
<evidence type="ECO:0000259" key="6">
    <source>
        <dbReference type="Pfam" id="PF13860"/>
    </source>
</evidence>
<evidence type="ECO:0000313" key="8">
    <source>
        <dbReference type="EMBL" id="RFA38316.1"/>
    </source>
</evidence>
<keyword evidence="9" id="KW-1185">Reference proteome</keyword>
<evidence type="ECO:0000256" key="5">
    <source>
        <dbReference type="RuleBase" id="RU362076"/>
    </source>
</evidence>
<name>A0A3E0WZ55_9GAMM</name>
<evidence type="ECO:0000256" key="4">
    <source>
        <dbReference type="ARBA" id="ARBA00024746"/>
    </source>
</evidence>
<keyword evidence="8" id="KW-0966">Cell projection</keyword>
<keyword evidence="8" id="KW-0282">Flagellum</keyword>
<dbReference type="RefSeq" id="WP_116301174.1">
    <property type="nucleotide sequence ID" value="NZ_NFZV01000003.1"/>
</dbReference>
<comment type="function">
    <text evidence="4 5">Required for flagellar hook formation. May act as a scaffolding protein.</text>
</comment>
<dbReference type="AlphaFoldDB" id="A0A3E0WZ55"/>
<evidence type="ECO:0000313" key="9">
    <source>
        <dbReference type="Proteomes" id="UP000256763"/>
    </source>
</evidence>
<evidence type="ECO:0000256" key="3">
    <source>
        <dbReference type="ARBA" id="ARBA00022795"/>
    </source>
</evidence>
<dbReference type="InterPro" id="IPR025963">
    <property type="entry name" value="FLgD_Tudor"/>
</dbReference>
<dbReference type="Pfam" id="PF13860">
    <property type="entry name" value="FlgD_ig"/>
    <property type="match status" value="1"/>
</dbReference>
<sequence>MVAVTNNGSANGMAGTGSENNPMGAVNIGEFRNLENTFITLLVAQIQNQDPTNPLDSSEFLNQFSTMSQVQSMENMVSMTKNNLVLLDNLQMLQAAKLVGDDVTVATERLQIGDKPMNGQIELQHPSGRTTLELTDVNGRKTTVELGAQSSGMVRFELDPEALGLAPGSYSVKVEADSGERPLVELTGTVTNVRVTPDGPLLDVAGLGQVPFYKVIEFSQGAGA</sequence>
<reference evidence="9" key="1">
    <citation type="submission" date="2017-05" db="EMBL/GenBank/DDBJ databases">
        <authorList>
            <person name="Sharma S."/>
            <person name="Sidhu C."/>
            <person name="Pinnaka A.K."/>
        </authorList>
    </citation>
    <scope>NUCLEOTIDE SEQUENCE [LARGE SCALE GENOMIC DNA]</scope>
    <source>
        <strain evidence="9">AK93</strain>
    </source>
</reference>
<dbReference type="Gene3D" id="2.30.30.910">
    <property type="match status" value="1"/>
</dbReference>
<dbReference type="InterPro" id="IPR005648">
    <property type="entry name" value="FlgD"/>
</dbReference>
<accession>A0A3E0WZ55</accession>
<organism evidence="8 9">
    <name type="scientific">Alkalilimnicola ehrlichii</name>
    <dbReference type="NCBI Taxonomy" id="351052"/>
    <lineage>
        <taxon>Bacteria</taxon>
        <taxon>Pseudomonadati</taxon>
        <taxon>Pseudomonadota</taxon>
        <taxon>Gammaproteobacteria</taxon>
        <taxon>Chromatiales</taxon>
        <taxon>Ectothiorhodospiraceae</taxon>
        <taxon>Alkalilimnicola</taxon>
    </lineage>
</organism>
<proteinExistence type="inferred from homology"/>
<comment type="similarity">
    <text evidence="1 5">Belongs to the FlgD family.</text>
</comment>
<keyword evidence="3 5" id="KW-1005">Bacterial flagellum biogenesis</keyword>
<gene>
    <name evidence="8" type="primary">flgD</name>
    <name evidence="8" type="ORF">CAL65_05690</name>
</gene>
<dbReference type="Proteomes" id="UP000256763">
    <property type="component" value="Unassembled WGS sequence"/>
</dbReference>
<dbReference type="Gene3D" id="2.60.40.4070">
    <property type="match status" value="1"/>
</dbReference>
<feature type="domain" description="FlgD Tudor-like" evidence="7">
    <location>
        <begin position="91"/>
        <end position="215"/>
    </location>
</feature>
<evidence type="ECO:0000256" key="2">
    <source>
        <dbReference type="ARBA" id="ARBA00016013"/>
    </source>
</evidence>
<dbReference type="Pfam" id="PF03963">
    <property type="entry name" value="FlgD"/>
    <property type="match status" value="1"/>
</dbReference>
<keyword evidence="8" id="KW-0969">Cilium</keyword>
<dbReference type="GO" id="GO:0044781">
    <property type="term" value="P:bacterial-type flagellum organization"/>
    <property type="evidence" value="ECO:0007669"/>
    <property type="project" value="UniProtKB-UniRule"/>
</dbReference>
<dbReference type="EMBL" id="NFZW01000004">
    <property type="protein sequence ID" value="RFA38316.1"/>
    <property type="molecule type" value="Genomic_DNA"/>
</dbReference>
<dbReference type="OrthoDB" id="9785233at2"/>
<dbReference type="InterPro" id="IPR025965">
    <property type="entry name" value="FlgD/Vpr_Ig-like"/>
</dbReference>
<evidence type="ECO:0000259" key="7">
    <source>
        <dbReference type="Pfam" id="PF13861"/>
    </source>
</evidence>